<dbReference type="PANTHER" id="PTHR10105">
    <property type="entry name" value="SELENOPROTEIN P"/>
    <property type="match status" value="1"/>
</dbReference>
<proteinExistence type="predicted"/>
<gene>
    <name evidence="9" type="primary">LOC110209453</name>
</gene>
<evidence type="ECO:0000313" key="9">
    <source>
        <dbReference type="RefSeq" id="XP_020843605.1"/>
    </source>
</evidence>
<evidence type="ECO:0000313" key="8">
    <source>
        <dbReference type="Proteomes" id="UP000515140"/>
    </source>
</evidence>
<dbReference type="RefSeq" id="XP_020843605.1">
    <property type="nucleotide sequence ID" value="XM_020987946.1"/>
</dbReference>
<dbReference type="GO" id="GO:0001887">
    <property type="term" value="P:selenium compound metabolic process"/>
    <property type="evidence" value="ECO:0007669"/>
    <property type="project" value="TreeGrafter"/>
</dbReference>
<dbReference type="Pfam" id="PF04592">
    <property type="entry name" value="SelP_N"/>
    <property type="match status" value="1"/>
</dbReference>
<evidence type="ECO:0000256" key="5">
    <source>
        <dbReference type="ARBA" id="ARBA00023180"/>
    </source>
</evidence>
<dbReference type="GO" id="GO:0005576">
    <property type="term" value="C:extracellular region"/>
    <property type="evidence" value="ECO:0007669"/>
    <property type="project" value="UniProtKB-SubCell"/>
</dbReference>
<reference evidence="9" key="1">
    <citation type="submission" date="2025-08" db="UniProtKB">
        <authorList>
            <consortium name="RefSeq"/>
        </authorList>
    </citation>
    <scope>IDENTIFICATION</scope>
    <source>
        <tissue evidence="9">Spleen</tissue>
    </source>
</reference>
<evidence type="ECO:0000256" key="2">
    <source>
        <dbReference type="ARBA" id="ARBA00022525"/>
    </source>
</evidence>
<evidence type="ECO:0000256" key="3">
    <source>
        <dbReference type="ARBA" id="ARBA00022729"/>
    </source>
</evidence>
<dbReference type="InterPro" id="IPR037941">
    <property type="entry name" value="SeP"/>
</dbReference>
<evidence type="ECO:0000256" key="4">
    <source>
        <dbReference type="ARBA" id="ARBA00022933"/>
    </source>
</evidence>
<evidence type="ECO:0000256" key="6">
    <source>
        <dbReference type="SAM" id="MobiDB-lite"/>
    </source>
</evidence>
<keyword evidence="3" id="KW-0732">Signal</keyword>
<dbReference type="GO" id="GO:0008430">
    <property type="term" value="F:selenium binding"/>
    <property type="evidence" value="ECO:0007669"/>
    <property type="project" value="InterPro"/>
</dbReference>
<feature type="region of interest" description="Disordered" evidence="6">
    <location>
        <begin position="180"/>
        <end position="252"/>
    </location>
</feature>
<dbReference type="GeneID" id="110209453"/>
<evidence type="ECO:0000256" key="1">
    <source>
        <dbReference type="ARBA" id="ARBA00004613"/>
    </source>
</evidence>
<name>A0A6P5KDK8_PHACI</name>
<organism evidence="8 9">
    <name type="scientific">Phascolarctos cinereus</name>
    <name type="common">Koala</name>
    <dbReference type="NCBI Taxonomy" id="38626"/>
    <lineage>
        <taxon>Eukaryota</taxon>
        <taxon>Metazoa</taxon>
        <taxon>Chordata</taxon>
        <taxon>Craniata</taxon>
        <taxon>Vertebrata</taxon>
        <taxon>Euteleostomi</taxon>
        <taxon>Mammalia</taxon>
        <taxon>Metatheria</taxon>
        <taxon>Diprotodontia</taxon>
        <taxon>Phascolarctidae</taxon>
        <taxon>Phascolarctos</taxon>
    </lineage>
</organism>
<feature type="compositionally biased region" description="Low complexity" evidence="6">
    <location>
        <begin position="192"/>
        <end position="225"/>
    </location>
</feature>
<feature type="domain" description="Selenoprotein P N-terminal" evidence="7">
    <location>
        <begin position="65"/>
        <end position="225"/>
    </location>
</feature>
<dbReference type="Proteomes" id="UP000515140">
    <property type="component" value="Unplaced"/>
</dbReference>
<dbReference type="InParanoid" id="A0A6P5KDK8"/>
<keyword evidence="8" id="KW-1185">Reference proteome</keyword>
<accession>A0A6P5KDK8</accession>
<keyword evidence="2" id="KW-0964">Secreted</keyword>
<keyword evidence="4" id="KW-0712">Selenocysteine</keyword>
<protein>
    <submittedName>
        <fullName evidence="9">Selenoprotein Pb-like</fullName>
    </submittedName>
</protein>
<dbReference type="KEGG" id="pcw:110209453"/>
<keyword evidence="5" id="KW-0325">Glycoprotein</keyword>
<evidence type="ECO:0000259" key="7">
    <source>
        <dbReference type="Pfam" id="PF04592"/>
    </source>
</evidence>
<dbReference type="AlphaFoldDB" id="A0A6P5KDK8"/>
<dbReference type="PANTHER" id="PTHR10105:SF4">
    <property type="entry name" value="SELENOPROTEIN P2"/>
    <property type="match status" value="1"/>
</dbReference>
<sequence>MSFLKSSRVESPWQWLDVAAMETVTFRRSPGSSELSCPRILPFLGQPPGMPHLLGLCRFPGPSQHIGSLQERLARVDAAGVRFIIVNEKSPLSQALHGELEFHAPPGIPVYSQQGPGPDIWSILGGAKDDFLVYDRCGRLTFHLQLPFSFLHFPFVESAIRFTHRQDHCGNCSFYSTQVNSTDEGKAESPTQSPSPEGEGQEPQAEGPSTHRPTLLSSTLHTAHTPGPVRSRDKKPPLGHNLEQPPNEEATE</sequence>
<comment type="subcellular location">
    <subcellularLocation>
        <location evidence="1">Secreted</location>
    </subcellularLocation>
</comment>
<dbReference type="InterPro" id="IPR007671">
    <property type="entry name" value="Selenoprotein-P_N"/>
</dbReference>